<keyword evidence="4 5" id="KW-0732">Signal</keyword>
<evidence type="ECO:0000259" key="6">
    <source>
        <dbReference type="SMART" id="SM00198"/>
    </source>
</evidence>
<sequence length="270" mass="30560">MLQIKQILVYLAVIVAVQAQDYCKQESCSSSGVAKPHIGCKNNGQFAQTCPKDAEIIPMNKKSKNLLVKIHNRLRDRFAKGAVPGFQSAAKMPMLKWNDELAKLAEYNVRTCKFAHDKCRATNICPYAGQNLAQMMSSPTHRDLNYVIKNLTREWFWEFRWAQQSHTENYVGGPGAGGKQIGHFTAFIHEKSDKVGCALARYTNQHNFKETLLACNCCYTNMLKEKIYTKGKPCSECQSKKCGPVYRNLCDPSEKVDPTPDVLKQWKQQG</sequence>
<protein>
    <recommendedName>
        <fullName evidence="6">SCP domain-containing protein</fullName>
    </recommendedName>
</protein>
<feature type="signal peptide" evidence="5">
    <location>
        <begin position="1"/>
        <end position="19"/>
    </location>
</feature>
<accession>L0MXE6</accession>
<proteinExistence type="evidence at transcript level"/>
<comment type="subcellular location">
    <subcellularLocation>
        <location evidence="1">Secreted</location>
    </subcellularLocation>
</comment>
<dbReference type="InterPro" id="IPR001283">
    <property type="entry name" value="CRISP-related"/>
</dbReference>
<name>L0MXE6_LUTAY</name>
<dbReference type="AlphaFoldDB" id="L0MXE6"/>
<evidence type="ECO:0000256" key="3">
    <source>
        <dbReference type="ARBA" id="ARBA00022525"/>
    </source>
</evidence>
<organism evidence="7">
    <name type="scientific">Lutzomyia ayacuchensis</name>
    <name type="common">Sand fly</name>
    <dbReference type="NCBI Taxonomy" id="252632"/>
    <lineage>
        <taxon>Eukaryota</taxon>
        <taxon>Metazoa</taxon>
        <taxon>Ecdysozoa</taxon>
        <taxon>Arthropoda</taxon>
        <taxon>Hexapoda</taxon>
        <taxon>Insecta</taxon>
        <taxon>Pterygota</taxon>
        <taxon>Neoptera</taxon>
        <taxon>Endopterygota</taxon>
        <taxon>Diptera</taxon>
        <taxon>Nematocera</taxon>
        <taxon>Psychodoidea</taxon>
        <taxon>Psychodidae</taxon>
        <taxon>Lutzomyia</taxon>
        <taxon>Helcocyrtomyia</taxon>
    </lineage>
</organism>
<evidence type="ECO:0000256" key="2">
    <source>
        <dbReference type="ARBA" id="ARBA00009923"/>
    </source>
</evidence>
<dbReference type="InterPro" id="IPR035940">
    <property type="entry name" value="CAP_sf"/>
</dbReference>
<evidence type="ECO:0000313" key="7">
    <source>
        <dbReference type="EMBL" id="BAM69154.1"/>
    </source>
</evidence>
<evidence type="ECO:0000256" key="1">
    <source>
        <dbReference type="ARBA" id="ARBA00004613"/>
    </source>
</evidence>
<dbReference type="SUPFAM" id="SSF55797">
    <property type="entry name" value="PR-1-like"/>
    <property type="match status" value="1"/>
</dbReference>
<evidence type="ECO:0000256" key="5">
    <source>
        <dbReference type="SAM" id="SignalP"/>
    </source>
</evidence>
<dbReference type="PIRSF" id="PIRSF038921">
    <property type="entry name" value="P14a"/>
    <property type="match status" value="1"/>
</dbReference>
<evidence type="ECO:0000256" key="4">
    <source>
        <dbReference type="ARBA" id="ARBA00022729"/>
    </source>
</evidence>
<dbReference type="PANTHER" id="PTHR10334">
    <property type="entry name" value="CYSTEINE-RICH SECRETORY PROTEIN-RELATED"/>
    <property type="match status" value="1"/>
</dbReference>
<dbReference type="Gene3D" id="3.40.33.10">
    <property type="entry name" value="CAP"/>
    <property type="match status" value="1"/>
</dbReference>
<dbReference type="InterPro" id="IPR014044">
    <property type="entry name" value="CAP_dom"/>
</dbReference>
<dbReference type="EMBL" id="AK416813">
    <property type="protein sequence ID" value="BAM69154.1"/>
    <property type="molecule type" value="mRNA"/>
</dbReference>
<dbReference type="SMART" id="SM00198">
    <property type="entry name" value="SCP"/>
    <property type="match status" value="1"/>
</dbReference>
<dbReference type="CDD" id="cd05380">
    <property type="entry name" value="CAP_euk"/>
    <property type="match status" value="1"/>
</dbReference>
<feature type="domain" description="SCP" evidence="6">
    <location>
        <begin position="62"/>
        <end position="224"/>
    </location>
</feature>
<feature type="chain" id="PRO_5003946756" description="SCP domain-containing protein" evidence="5">
    <location>
        <begin position="20"/>
        <end position="270"/>
    </location>
</feature>
<dbReference type="GO" id="GO:0005576">
    <property type="term" value="C:extracellular region"/>
    <property type="evidence" value="ECO:0007669"/>
    <property type="project" value="UniProtKB-SubCell"/>
</dbReference>
<keyword evidence="3" id="KW-0964">Secreted</keyword>
<comment type="similarity">
    <text evidence="2">Belongs to the CRISP family.</text>
</comment>
<dbReference type="InterPro" id="IPR034763">
    <property type="entry name" value="P14a_insect"/>
</dbReference>
<dbReference type="Pfam" id="PF00188">
    <property type="entry name" value="CAP"/>
    <property type="match status" value="1"/>
</dbReference>
<reference evidence="7" key="1">
    <citation type="journal article" date="2013" name="Infect. Genet. Evol.">
        <title>Analysis of salivary gland transcripts of the sand fly Lutzomyia ayacuchensis, a vector of Andean-type cutaneous leishmaniasis.</title>
        <authorList>
            <person name="Kato H."/>
            <person name="Jochim R.C."/>
            <person name="Gomez E.A."/>
            <person name="Uezato H."/>
            <person name="Mimori T."/>
            <person name="Korenaga M."/>
            <person name="Sakurai T."/>
            <person name="Katakura K."/>
            <person name="Valenzuela J.G."/>
            <person name="Hashiguchi Y."/>
        </authorList>
    </citation>
    <scope>NUCLEOTIDE SEQUENCE</scope>
    <source>
        <tissue evidence="7">Salivary gland</tissue>
    </source>
</reference>